<dbReference type="AlphaFoldDB" id="A0ABD0L9L4"/>
<evidence type="ECO:0000313" key="2">
    <source>
        <dbReference type="EMBL" id="KAK7495981.1"/>
    </source>
</evidence>
<reference evidence="2 3" key="1">
    <citation type="journal article" date="2023" name="Sci. Data">
        <title>Genome assembly of the Korean intertidal mud-creeper Batillaria attramentaria.</title>
        <authorList>
            <person name="Patra A.K."/>
            <person name="Ho P.T."/>
            <person name="Jun S."/>
            <person name="Lee S.J."/>
            <person name="Kim Y."/>
            <person name="Won Y.J."/>
        </authorList>
    </citation>
    <scope>NUCLEOTIDE SEQUENCE [LARGE SCALE GENOMIC DNA]</scope>
    <source>
        <strain evidence="2">Wonlab-2016</strain>
    </source>
</reference>
<dbReference type="Proteomes" id="UP001519460">
    <property type="component" value="Unassembled WGS sequence"/>
</dbReference>
<name>A0ABD0L9L4_9CAEN</name>
<evidence type="ECO:0000313" key="3">
    <source>
        <dbReference type="Proteomes" id="UP001519460"/>
    </source>
</evidence>
<gene>
    <name evidence="2" type="ORF">BaRGS_00012682</name>
</gene>
<organism evidence="2 3">
    <name type="scientific">Batillaria attramentaria</name>
    <dbReference type="NCBI Taxonomy" id="370345"/>
    <lineage>
        <taxon>Eukaryota</taxon>
        <taxon>Metazoa</taxon>
        <taxon>Spiralia</taxon>
        <taxon>Lophotrochozoa</taxon>
        <taxon>Mollusca</taxon>
        <taxon>Gastropoda</taxon>
        <taxon>Caenogastropoda</taxon>
        <taxon>Sorbeoconcha</taxon>
        <taxon>Cerithioidea</taxon>
        <taxon>Batillariidae</taxon>
        <taxon>Batillaria</taxon>
    </lineage>
</organism>
<dbReference type="EMBL" id="JACVVK020000070">
    <property type="protein sequence ID" value="KAK7495981.1"/>
    <property type="molecule type" value="Genomic_DNA"/>
</dbReference>
<feature type="region of interest" description="Disordered" evidence="1">
    <location>
        <begin position="38"/>
        <end position="58"/>
    </location>
</feature>
<feature type="compositionally biased region" description="Basic and acidic residues" evidence="1">
    <location>
        <begin position="40"/>
        <end position="50"/>
    </location>
</feature>
<protein>
    <submittedName>
        <fullName evidence="2">Uncharacterized protein</fullName>
    </submittedName>
</protein>
<sequence>MTFAHRGSTTFAPSLTAGSGERGVLLCCLHQSDAPWHHAPTRDKAAEKKEKKQNRRERSQIVCLLNSPSVTSLTSEEGLRKALASVITSTENSLNGRATLQSKRRWSMRVTVWTQCPLNIFEETTKRNGDERVSIWSKEECGEGSGDTYQITSKPAYFQIHPKRNDAVCCLVCYRTRKGDLGGTLKSYLVNEELSVQGTCQNKQTYAAKHKAKLQGGLSVAVSFQPRPLDSPHFTISLEAEDRDRKRNMYSGTQYSHRRSNRTAVLICQLIAFVTS</sequence>
<proteinExistence type="predicted"/>
<keyword evidence="3" id="KW-1185">Reference proteome</keyword>
<comment type="caution">
    <text evidence="2">The sequence shown here is derived from an EMBL/GenBank/DDBJ whole genome shotgun (WGS) entry which is preliminary data.</text>
</comment>
<evidence type="ECO:0000256" key="1">
    <source>
        <dbReference type="SAM" id="MobiDB-lite"/>
    </source>
</evidence>
<accession>A0ABD0L9L4</accession>